<dbReference type="CDD" id="cd03784">
    <property type="entry name" value="GT1_Gtf-like"/>
    <property type="match status" value="1"/>
</dbReference>
<evidence type="ECO:0000256" key="2">
    <source>
        <dbReference type="ARBA" id="ARBA00009995"/>
    </source>
</evidence>
<name>A0AAV5TMG8_9BILA</name>
<evidence type="ECO:0000256" key="10">
    <source>
        <dbReference type="ARBA" id="ARBA00047475"/>
    </source>
</evidence>
<evidence type="ECO:0000256" key="5">
    <source>
        <dbReference type="ARBA" id="ARBA00022679"/>
    </source>
</evidence>
<dbReference type="Pfam" id="PF00201">
    <property type="entry name" value="UDPGT"/>
    <property type="match status" value="1"/>
</dbReference>
<keyword evidence="7" id="KW-0732">Signal</keyword>
<evidence type="ECO:0000256" key="8">
    <source>
        <dbReference type="ARBA" id="ARBA00022989"/>
    </source>
</evidence>
<evidence type="ECO:0000256" key="4">
    <source>
        <dbReference type="ARBA" id="ARBA00022676"/>
    </source>
</evidence>
<dbReference type="PANTHER" id="PTHR48043:SF23">
    <property type="entry name" value="UDP-GLUCURONOSYLTRANSFERASE"/>
    <property type="match status" value="1"/>
</dbReference>
<comment type="similarity">
    <text evidence="2">Belongs to the UDP-glycosyltransferase family.</text>
</comment>
<evidence type="ECO:0000256" key="3">
    <source>
        <dbReference type="ARBA" id="ARBA00012544"/>
    </source>
</evidence>
<dbReference type="Gene3D" id="3.40.50.2000">
    <property type="entry name" value="Glycogen Phosphorylase B"/>
    <property type="match status" value="1"/>
</dbReference>
<sequence>MDDNLNPIPVLKHRTTFALHFVSQCKALLNEMELMDNLKDEKFDVMIVKNFEMCGVAYSHLINPRSLITVSASYPFSWMFEEFGIPLSLSHNPSSFISHLDVHSMWSRLKNLYANWLMHVYFYPRRALAEELYREKFGDDFPTLQEISSHSAYTLANSEPLIDYSTPTLNRVINIGGIGAKYPKPLDEEWNSILSRRSKNILISFGSVAKAAHLPQEIKQSILTVISRFPDVTFIWKYEDLNGSFAKEISSSHSNLILSSWMPQNDLLNDDRITFFLTHGGMGSTLELAMKGKPGIFVPIFGDQPRNAGMMEYNGLGKVLDKFDLADPDKVEDVIREVLTNETYIVNVRKVSAILTKKPFGTRELLVKTVEFAAEFGPSQALRPQSYDMSAIQYLNIVIL</sequence>
<dbReference type="GO" id="GO:0016020">
    <property type="term" value="C:membrane"/>
    <property type="evidence" value="ECO:0007669"/>
    <property type="project" value="UniProtKB-SubCell"/>
</dbReference>
<evidence type="ECO:0000256" key="1">
    <source>
        <dbReference type="ARBA" id="ARBA00004167"/>
    </source>
</evidence>
<comment type="catalytic activity">
    <reaction evidence="10">
        <text>glucuronate acceptor + UDP-alpha-D-glucuronate = acceptor beta-D-glucuronoside + UDP + H(+)</text>
        <dbReference type="Rhea" id="RHEA:21032"/>
        <dbReference type="ChEBI" id="CHEBI:15378"/>
        <dbReference type="ChEBI" id="CHEBI:58052"/>
        <dbReference type="ChEBI" id="CHEBI:58223"/>
        <dbReference type="ChEBI" id="CHEBI:132367"/>
        <dbReference type="ChEBI" id="CHEBI:132368"/>
        <dbReference type="EC" id="2.4.1.17"/>
    </reaction>
</comment>
<feature type="non-terminal residue" evidence="11">
    <location>
        <position position="400"/>
    </location>
</feature>
<keyword evidence="4" id="KW-0328">Glycosyltransferase</keyword>
<proteinExistence type="inferred from homology"/>
<evidence type="ECO:0000256" key="6">
    <source>
        <dbReference type="ARBA" id="ARBA00022692"/>
    </source>
</evidence>
<dbReference type="PANTHER" id="PTHR48043">
    <property type="entry name" value="EG:EG0003.4 PROTEIN-RELATED"/>
    <property type="match status" value="1"/>
</dbReference>
<dbReference type="GO" id="GO:0015020">
    <property type="term" value="F:glucuronosyltransferase activity"/>
    <property type="evidence" value="ECO:0007669"/>
    <property type="project" value="UniProtKB-EC"/>
</dbReference>
<dbReference type="InterPro" id="IPR050271">
    <property type="entry name" value="UDP-glycosyltransferase"/>
</dbReference>
<keyword evidence="6" id="KW-0812">Transmembrane</keyword>
<evidence type="ECO:0000256" key="7">
    <source>
        <dbReference type="ARBA" id="ARBA00022729"/>
    </source>
</evidence>
<dbReference type="SUPFAM" id="SSF53756">
    <property type="entry name" value="UDP-Glycosyltransferase/glycogen phosphorylase"/>
    <property type="match status" value="1"/>
</dbReference>
<comment type="caution">
    <text evidence="11">The sequence shown here is derived from an EMBL/GenBank/DDBJ whole genome shotgun (WGS) entry which is preliminary data.</text>
</comment>
<evidence type="ECO:0000313" key="11">
    <source>
        <dbReference type="EMBL" id="GMS95506.1"/>
    </source>
</evidence>
<evidence type="ECO:0000256" key="9">
    <source>
        <dbReference type="ARBA" id="ARBA00023136"/>
    </source>
</evidence>
<dbReference type="EC" id="2.4.1.17" evidence="3"/>
<evidence type="ECO:0000313" key="12">
    <source>
        <dbReference type="Proteomes" id="UP001432027"/>
    </source>
</evidence>
<comment type="subcellular location">
    <subcellularLocation>
        <location evidence="1">Membrane</location>
        <topology evidence="1">Single-pass membrane protein</topology>
    </subcellularLocation>
</comment>
<gene>
    <name evidence="11" type="ORF">PENTCL1PPCAC_17681</name>
</gene>
<dbReference type="FunFam" id="3.40.50.2000:FF:000038">
    <property type="entry name" value="UDP-GlucuronosylTransferase"/>
    <property type="match status" value="1"/>
</dbReference>
<dbReference type="EMBL" id="BTSX01000004">
    <property type="protein sequence ID" value="GMS95506.1"/>
    <property type="molecule type" value="Genomic_DNA"/>
</dbReference>
<reference evidence="11" key="1">
    <citation type="submission" date="2023-10" db="EMBL/GenBank/DDBJ databases">
        <title>Genome assembly of Pristionchus species.</title>
        <authorList>
            <person name="Yoshida K."/>
            <person name="Sommer R.J."/>
        </authorList>
    </citation>
    <scope>NUCLEOTIDE SEQUENCE</scope>
    <source>
        <strain evidence="11">RS0144</strain>
    </source>
</reference>
<keyword evidence="5" id="KW-0808">Transferase</keyword>
<keyword evidence="12" id="KW-1185">Reference proteome</keyword>
<dbReference type="AlphaFoldDB" id="A0AAV5TMG8"/>
<organism evidence="11 12">
    <name type="scientific">Pristionchus entomophagus</name>
    <dbReference type="NCBI Taxonomy" id="358040"/>
    <lineage>
        <taxon>Eukaryota</taxon>
        <taxon>Metazoa</taxon>
        <taxon>Ecdysozoa</taxon>
        <taxon>Nematoda</taxon>
        <taxon>Chromadorea</taxon>
        <taxon>Rhabditida</taxon>
        <taxon>Rhabditina</taxon>
        <taxon>Diplogasteromorpha</taxon>
        <taxon>Diplogasteroidea</taxon>
        <taxon>Neodiplogasteridae</taxon>
        <taxon>Pristionchus</taxon>
    </lineage>
</organism>
<protein>
    <recommendedName>
        <fullName evidence="3">glucuronosyltransferase</fullName>
        <ecNumber evidence="3">2.4.1.17</ecNumber>
    </recommendedName>
</protein>
<keyword evidence="9" id="KW-0472">Membrane</keyword>
<accession>A0AAV5TMG8</accession>
<dbReference type="Proteomes" id="UP001432027">
    <property type="component" value="Unassembled WGS sequence"/>
</dbReference>
<keyword evidence="8" id="KW-1133">Transmembrane helix</keyword>
<dbReference type="InterPro" id="IPR002213">
    <property type="entry name" value="UDP_glucos_trans"/>
</dbReference>